<keyword evidence="3 6" id="KW-0687">Ribonucleoprotein</keyword>
<evidence type="ECO:0000256" key="7">
    <source>
        <dbReference type="SAM" id="MobiDB-lite"/>
    </source>
</evidence>
<dbReference type="InterPro" id="IPR023035">
    <property type="entry name" value="Ribosomal_uS9_bac/plastid"/>
</dbReference>
<dbReference type="InterPro" id="IPR020568">
    <property type="entry name" value="Ribosomal_Su5_D2-typ_SF"/>
</dbReference>
<dbReference type="AlphaFoldDB" id="A0A1Y1XS09"/>
<evidence type="ECO:0000256" key="1">
    <source>
        <dbReference type="ARBA" id="ARBA00005251"/>
    </source>
</evidence>
<dbReference type="GO" id="GO:0005763">
    <property type="term" value="C:mitochondrial small ribosomal subunit"/>
    <property type="evidence" value="ECO:0007669"/>
    <property type="project" value="TreeGrafter"/>
</dbReference>
<keyword evidence="9" id="KW-1185">Reference proteome</keyword>
<dbReference type="InterPro" id="IPR014721">
    <property type="entry name" value="Ribsml_uS5_D2-typ_fold_subgr"/>
</dbReference>
<protein>
    <recommendedName>
        <fullName evidence="4">Small ribosomal subunit protein uS9m</fullName>
    </recommendedName>
    <alternativeName>
        <fullName evidence="5">37S ribosomal protein S9, mitochondrial</fullName>
    </alternativeName>
</protein>
<comment type="caution">
    <text evidence="8">The sequence shown here is derived from an EMBL/GenBank/DDBJ whole genome shotgun (WGS) entry which is preliminary data.</text>
</comment>
<evidence type="ECO:0000313" key="9">
    <source>
        <dbReference type="Proteomes" id="UP000193498"/>
    </source>
</evidence>
<dbReference type="InterPro" id="IPR000754">
    <property type="entry name" value="Ribosomal_uS9"/>
</dbReference>
<dbReference type="EMBL" id="MCFE01000519">
    <property type="protein sequence ID" value="ORX88549.1"/>
    <property type="molecule type" value="Genomic_DNA"/>
</dbReference>
<dbReference type="InParanoid" id="A0A1Y1XS09"/>
<dbReference type="GO" id="GO:0006412">
    <property type="term" value="P:translation"/>
    <property type="evidence" value="ECO:0007669"/>
    <property type="project" value="InterPro"/>
</dbReference>
<dbReference type="InterPro" id="IPR020574">
    <property type="entry name" value="Ribosomal_uS9_CS"/>
</dbReference>
<gene>
    <name evidence="8" type="ORF">K493DRAFT_236267</name>
</gene>
<feature type="compositionally biased region" description="Basic and acidic residues" evidence="7">
    <location>
        <begin position="184"/>
        <end position="202"/>
    </location>
</feature>
<dbReference type="PANTHER" id="PTHR21569">
    <property type="entry name" value="RIBOSOMAL PROTEIN S9"/>
    <property type="match status" value="1"/>
</dbReference>
<evidence type="ECO:0000256" key="6">
    <source>
        <dbReference type="RuleBase" id="RU003815"/>
    </source>
</evidence>
<dbReference type="GO" id="GO:0003723">
    <property type="term" value="F:RNA binding"/>
    <property type="evidence" value="ECO:0007669"/>
    <property type="project" value="TreeGrafter"/>
</dbReference>
<dbReference type="FunCoup" id="A0A1Y1XS09">
    <property type="interactions" value="443"/>
</dbReference>
<dbReference type="OrthoDB" id="10254627at2759"/>
<dbReference type="NCBIfam" id="NF001099">
    <property type="entry name" value="PRK00132.1"/>
    <property type="match status" value="1"/>
</dbReference>
<dbReference type="Pfam" id="PF00380">
    <property type="entry name" value="Ribosomal_S9"/>
    <property type="match status" value="1"/>
</dbReference>
<evidence type="ECO:0000256" key="2">
    <source>
        <dbReference type="ARBA" id="ARBA00022980"/>
    </source>
</evidence>
<evidence type="ECO:0000256" key="4">
    <source>
        <dbReference type="ARBA" id="ARBA00039318"/>
    </source>
</evidence>
<proteinExistence type="inferred from homology"/>
<evidence type="ECO:0000256" key="5">
    <source>
        <dbReference type="ARBA" id="ARBA00042623"/>
    </source>
</evidence>
<evidence type="ECO:0000256" key="3">
    <source>
        <dbReference type="ARBA" id="ARBA00023274"/>
    </source>
</evidence>
<dbReference type="PANTHER" id="PTHR21569:SF1">
    <property type="entry name" value="SMALL RIBOSOMAL SUBUNIT PROTEIN US9M"/>
    <property type="match status" value="1"/>
</dbReference>
<dbReference type="PROSITE" id="PS00360">
    <property type="entry name" value="RIBOSOMAL_S9"/>
    <property type="match status" value="1"/>
</dbReference>
<reference evidence="8 9" key="1">
    <citation type="submission" date="2016-07" db="EMBL/GenBank/DDBJ databases">
        <title>Pervasive Adenine N6-methylation of Active Genes in Fungi.</title>
        <authorList>
            <consortium name="DOE Joint Genome Institute"/>
            <person name="Mondo S.J."/>
            <person name="Dannebaum R.O."/>
            <person name="Kuo R.C."/>
            <person name="Labutti K."/>
            <person name="Haridas S."/>
            <person name="Kuo A."/>
            <person name="Salamov A."/>
            <person name="Ahrendt S.R."/>
            <person name="Lipzen A."/>
            <person name="Sullivan W."/>
            <person name="Andreopoulos W.B."/>
            <person name="Clum A."/>
            <person name="Lindquist E."/>
            <person name="Daum C."/>
            <person name="Ramamoorthy G.K."/>
            <person name="Gryganskyi A."/>
            <person name="Culley D."/>
            <person name="Magnuson J.K."/>
            <person name="James T.Y."/>
            <person name="O'Malley M.A."/>
            <person name="Stajich J.E."/>
            <person name="Spatafora J.W."/>
            <person name="Visel A."/>
            <person name="Grigoriev I.V."/>
        </authorList>
    </citation>
    <scope>NUCLEOTIDE SEQUENCE [LARGE SCALE GENOMIC DNA]</scope>
    <source>
        <strain evidence="8 9">CBS 931.73</strain>
    </source>
</reference>
<feature type="compositionally biased region" description="Basic residues" evidence="7">
    <location>
        <begin position="203"/>
        <end position="217"/>
    </location>
</feature>
<dbReference type="STRING" id="1314790.A0A1Y1XS09"/>
<feature type="region of interest" description="Disordered" evidence="7">
    <location>
        <begin position="184"/>
        <end position="217"/>
    </location>
</feature>
<name>A0A1Y1XS09_9FUNG</name>
<organism evidence="8 9">
    <name type="scientific">Basidiobolus meristosporus CBS 931.73</name>
    <dbReference type="NCBI Taxonomy" id="1314790"/>
    <lineage>
        <taxon>Eukaryota</taxon>
        <taxon>Fungi</taxon>
        <taxon>Fungi incertae sedis</taxon>
        <taxon>Zoopagomycota</taxon>
        <taxon>Entomophthoromycotina</taxon>
        <taxon>Basidiobolomycetes</taxon>
        <taxon>Basidiobolales</taxon>
        <taxon>Basidiobolaceae</taxon>
        <taxon>Basidiobolus</taxon>
    </lineage>
</organism>
<dbReference type="FunFam" id="3.30.230.10:FF:000001">
    <property type="entry name" value="30S ribosomal protein S9"/>
    <property type="match status" value="1"/>
</dbReference>
<comment type="similarity">
    <text evidence="1 6">Belongs to the universal ribosomal protein uS9 family.</text>
</comment>
<accession>A0A1Y1XS09</accession>
<dbReference type="GO" id="GO:0003735">
    <property type="term" value="F:structural constituent of ribosome"/>
    <property type="evidence" value="ECO:0007669"/>
    <property type="project" value="InterPro"/>
</dbReference>
<dbReference type="Proteomes" id="UP000193498">
    <property type="component" value="Unassembled WGS sequence"/>
</dbReference>
<keyword evidence="2 6" id="KW-0689">Ribosomal protein</keyword>
<dbReference type="Gene3D" id="3.30.230.10">
    <property type="match status" value="1"/>
</dbReference>
<sequence length="217" mass="24806">MNLDELQKECSELPELTINTTVSPWLSNKRLSEELRLSLTSAQYRKITSRLNVLHRKQNLPEHITTYIQRFKRAMDIGEESKKTKAVDECGKSYGFGKRKTSSARVWMVEGEGQFFVNGKPLADYFYHQHDRQKIVFPFIASQTLGRYNTWALAQGGGTTGQADAIALGVTRALVIQEPTKKPELREAGCLTHDPRQVERKKTGQPKARKKNTWVKR</sequence>
<evidence type="ECO:0000313" key="8">
    <source>
        <dbReference type="EMBL" id="ORX88549.1"/>
    </source>
</evidence>
<dbReference type="SUPFAM" id="SSF54211">
    <property type="entry name" value="Ribosomal protein S5 domain 2-like"/>
    <property type="match status" value="1"/>
</dbReference>